<evidence type="ECO:0000259" key="4">
    <source>
        <dbReference type="Pfam" id="PF12697"/>
    </source>
</evidence>
<evidence type="ECO:0000259" key="3">
    <source>
        <dbReference type="Pfam" id="PF12146"/>
    </source>
</evidence>
<feature type="site" description="Important for substrate specificity" evidence="2">
    <location>
        <position position="127"/>
    </location>
</feature>
<dbReference type="SUPFAM" id="SSF53474">
    <property type="entry name" value="alpha/beta-Hydrolases"/>
    <property type="match status" value="1"/>
</dbReference>
<feature type="domain" description="AB hydrolase-1" evidence="4">
    <location>
        <begin position="5"/>
        <end position="134"/>
    </location>
</feature>
<dbReference type="InterPro" id="IPR012354">
    <property type="entry name" value="Esterase_lipase"/>
</dbReference>
<dbReference type="AlphaFoldDB" id="A0A257LTN1"/>
<dbReference type="InterPro" id="IPR000073">
    <property type="entry name" value="AB_hydrolase_1"/>
</dbReference>
<comment type="caution">
    <text evidence="5">The sequence shown here is derived from an EMBL/GenBank/DDBJ whole genome shotgun (WGS) entry which is preliminary data.</text>
</comment>
<organism evidence="5 6">
    <name type="scientific">candidate division WOR-3 bacterium 4484_18</name>
    <dbReference type="NCBI Taxonomy" id="2020626"/>
    <lineage>
        <taxon>Bacteria</taxon>
        <taxon>Bacteria division WOR-3</taxon>
    </lineage>
</organism>
<dbReference type="EMBL" id="NMUJ01000028">
    <property type="protein sequence ID" value="OYV03007.1"/>
    <property type="molecule type" value="Genomic_DNA"/>
</dbReference>
<feature type="active site" description="Charge relay system" evidence="1">
    <location>
        <position position="207"/>
    </location>
</feature>
<gene>
    <name evidence="5" type="ORF">CGW93_02840</name>
</gene>
<evidence type="ECO:0000256" key="1">
    <source>
        <dbReference type="PIRSR" id="PIRSR017388-1"/>
    </source>
</evidence>
<accession>A0A257LTN1</accession>
<evidence type="ECO:0000313" key="6">
    <source>
        <dbReference type="Proteomes" id="UP000216312"/>
    </source>
</evidence>
<protein>
    <recommendedName>
        <fullName evidence="7">Serine aminopeptidase S33 domain-containing protein</fullName>
    </recommendedName>
</protein>
<proteinExistence type="predicted"/>
<dbReference type="Pfam" id="PF12697">
    <property type="entry name" value="Abhydrolase_6"/>
    <property type="match status" value="1"/>
</dbReference>
<sequence length="232" mass="25965">MQPAIFLIHGITKTPEEWLPLKRKLETVGVHVETPTLPGHGTCKQGYGTCIFDFLKTGYEDWKAAMLREYREFEKAYPMNLVGGVSLGATIALYIAAECNPRGVVTLNAPVYVTSPLRVGSAAMSAIRRFLPSKEGRTMYHHVPVNGLLSMKEALREIRELLPRIEIPILILQGVEDDLVLPRSAKFILTHVRSSYKKVGWLKNIAHGIDSDEGATEVFDHITKMLKEIDLL</sequence>
<name>A0A257LTN1_UNCW3</name>
<reference evidence="6" key="1">
    <citation type="submission" date="2017-07" db="EMBL/GenBank/DDBJ databases">
        <title>Novel pathways for hydrocarbon cycling and metabolic interdependencies in hydrothermal sediment communities.</title>
        <authorList>
            <person name="Dombrowski N."/>
            <person name="Seitz K."/>
            <person name="Teske A."/>
            <person name="Baker B."/>
        </authorList>
    </citation>
    <scope>NUCLEOTIDE SEQUENCE [LARGE SCALE GENOMIC DNA]</scope>
</reference>
<feature type="active site" description="Charge relay system" evidence="1">
    <location>
        <position position="177"/>
    </location>
</feature>
<dbReference type="GO" id="GO:0052689">
    <property type="term" value="F:carboxylic ester hydrolase activity"/>
    <property type="evidence" value="ECO:0007669"/>
    <property type="project" value="InterPro"/>
</dbReference>
<dbReference type="Gene3D" id="3.40.50.1820">
    <property type="entry name" value="alpha/beta hydrolase"/>
    <property type="match status" value="1"/>
</dbReference>
<dbReference type="Proteomes" id="UP000216312">
    <property type="component" value="Unassembled WGS sequence"/>
</dbReference>
<evidence type="ECO:0008006" key="7">
    <source>
        <dbReference type="Google" id="ProtNLM"/>
    </source>
</evidence>
<evidence type="ECO:0000256" key="2">
    <source>
        <dbReference type="PIRSR" id="PIRSR017388-3"/>
    </source>
</evidence>
<dbReference type="InterPro" id="IPR022742">
    <property type="entry name" value="Hydrolase_4"/>
</dbReference>
<dbReference type="InterPro" id="IPR029058">
    <property type="entry name" value="AB_hydrolase_fold"/>
</dbReference>
<dbReference type="PIRSF" id="PIRSF017388">
    <property type="entry name" value="Esterase_lipase"/>
    <property type="match status" value="1"/>
</dbReference>
<feature type="active site" description="Nucleophile" evidence="1">
    <location>
        <position position="86"/>
    </location>
</feature>
<feature type="domain" description="Serine aminopeptidase S33" evidence="3">
    <location>
        <begin position="142"/>
        <end position="209"/>
    </location>
</feature>
<dbReference type="Pfam" id="PF12146">
    <property type="entry name" value="Hydrolase_4"/>
    <property type="match status" value="1"/>
</dbReference>
<evidence type="ECO:0000313" key="5">
    <source>
        <dbReference type="EMBL" id="OYV03007.1"/>
    </source>
</evidence>